<dbReference type="EMBL" id="JAFEJT020000038">
    <property type="protein sequence ID" value="MCH9276408.1"/>
    <property type="molecule type" value="Genomic_DNA"/>
</dbReference>
<evidence type="ECO:0000313" key="3">
    <source>
        <dbReference type="Proteomes" id="UP000710815"/>
    </source>
</evidence>
<feature type="coiled-coil region" evidence="1">
    <location>
        <begin position="74"/>
        <end position="101"/>
    </location>
</feature>
<accession>A0ABS9VWB4</accession>
<dbReference type="InterPro" id="IPR001387">
    <property type="entry name" value="Cro/C1-type_HTH"/>
</dbReference>
<proteinExistence type="predicted"/>
<dbReference type="CDD" id="cd00093">
    <property type="entry name" value="HTH_XRE"/>
    <property type="match status" value="1"/>
</dbReference>
<comment type="caution">
    <text evidence="2">The sequence shown here is derived from an EMBL/GenBank/DDBJ whole genome shotgun (WGS) entry which is preliminary data.</text>
</comment>
<reference evidence="2 3" key="1">
    <citation type="journal article" date="2021" name="Environ. Microbiol.">
        <title>Genetic insights into the dark matter of the mammalian gut microbiota through targeted genome reconstruction.</title>
        <authorList>
            <person name="Lugli G.A."/>
            <person name="Alessandri G."/>
            <person name="Milani C."/>
            <person name="Viappiani A."/>
            <person name="Fontana F."/>
            <person name="Tarracchini C."/>
            <person name="Mancabelli L."/>
            <person name="Argentini C."/>
            <person name="Ruiz L."/>
            <person name="Margolles A."/>
            <person name="van Sinderen D."/>
            <person name="Turroni F."/>
            <person name="Ventura M."/>
        </authorList>
    </citation>
    <scope>NUCLEOTIDE SEQUENCE [LARGE SCALE GENOMIC DNA]</scope>
    <source>
        <strain evidence="2 3">MA1</strain>
    </source>
</reference>
<dbReference type="Proteomes" id="UP000710815">
    <property type="component" value="Unassembled WGS sequence"/>
</dbReference>
<dbReference type="RefSeq" id="WP_241514092.1">
    <property type="nucleotide sequence ID" value="NZ_JAFEJT020000038.1"/>
</dbReference>
<gene>
    <name evidence="2" type="ORF">JS533_009035</name>
</gene>
<dbReference type="SUPFAM" id="SSF47413">
    <property type="entry name" value="lambda repressor-like DNA-binding domains"/>
    <property type="match status" value="1"/>
</dbReference>
<keyword evidence="1" id="KW-0175">Coiled coil</keyword>
<dbReference type="Gene3D" id="1.10.260.40">
    <property type="entry name" value="lambda repressor-like DNA-binding domains"/>
    <property type="match status" value="1"/>
</dbReference>
<name>A0ABS9VWB4_9BIFI</name>
<protein>
    <submittedName>
        <fullName evidence="2">Helix-turn-helix domain-containing protein</fullName>
    </submittedName>
</protein>
<evidence type="ECO:0000256" key="1">
    <source>
        <dbReference type="SAM" id="Coils"/>
    </source>
</evidence>
<evidence type="ECO:0000313" key="2">
    <source>
        <dbReference type="EMBL" id="MCH9276408.1"/>
    </source>
</evidence>
<dbReference type="InterPro" id="IPR010982">
    <property type="entry name" value="Lambda_DNA-bd_dom_sf"/>
</dbReference>
<sequence>MAGTDKDIQVGRNLASLRGSLSQEELAARMKQRGYRWSQSTVWSIERGDRPLRLTEALDVLDCLGCEGGEIWQLVAANDEVRSLQKSVDSLEDGLNSLEKAWEKIEHDRRWLLISASVLSADDLASVEESVHEILLRTRPERILKDVIRHMIIGYEQNDVAEPEADQLTPAGYERYVYNREGFGSGEFDSEEGKMLAPLLRAWLPSVFGDVDGDDSEV</sequence>
<organism evidence="2 3">
    <name type="scientific">Bifidobacterium amazonense</name>
    <dbReference type="NCBI Taxonomy" id="2809027"/>
    <lineage>
        <taxon>Bacteria</taxon>
        <taxon>Bacillati</taxon>
        <taxon>Actinomycetota</taxon>
        <taxon>Actinomycetes</taxon>
        <taxon>Bifidobacteriales</taxon>
        <taxon>Bifidobacteriaceae</taxon>
        <taxon>Bifidobacterium</taxon>
    </lineage>
</organism>
<keyword evidence="3" id="KW-1185">Reference proteome</keyword>
<reference evidence="2 3" key="2">
    <citation type="journal article" date="2021" name="Syst. Appl. Microbiol.">
        <title>Phylogenetic classification of ten novel species belonging to the genus Bifidobacterium comprising B. phasiani sp. nov., B. pongonis sp. nov., B. saguinibicoloris sp. nov., B. colobi sp. nov., B. simiiventris sp. nov., B. santillanense sp. nov., B. miconis sp. nov., B. amazonense sp. nov., B. pluvialisilvae sp. nov., and B. miconisargentati sp. nov.</title>
        <authorList>
            <person name="Lugli G.A."/>
            <person name="Calvete-Torre I."/>
            <person name="Alessandri G."/>
            <person name="Milani C."/>
            <person name="Turroni F."/>
            <person name="Laiolo P."/>
            <person name="Ossiprandi M.C."/>
            <person name="Margolles A."/>
            <person name="Ruiz L."/>
            <person name="Ventura M."/>
        </authorList>
    </citation>
    <scope>NUCLEOTIDE SEQUENCE [LARGE SCALE GENOMIC DNA]</scope>
    <source>
        <strain evidence="2 3">MA1</strain>
    </source>
</reference>